<evidence type="ECO:0000256" key="3">
    <source>
        <dbReference type="ARBA" id="ARBA00022741"/>
    </source>
</evidence>
<keyword evidence="14" id="KW-0548">Nucleotidyltransferase</keyword>
<evidence type="ECO:0000256" key="12">
    <source>
        <dbReference type="ARBA" id="ARBA00078531"/>
    </source>
</evidence>
<dbReference type="InterPro" id="IPR035985">
    <property type="entry name" value="Ubiquitin-activating_enz"/>
</dbReference>
<evidence type="ECO:0000259" key="13">
    <source>
        <dbReference type="PROSITE" id="PS50206"/>
    </source>
</evidence>
<evidence type="ECO:0000256" key="9">
    <source>
        <dbReference type="ARBA" id="ARBA00073635"/>
    </source>
</evidence>
<evidence type="ECO:0000313" key="14">
    <source>
        <dbReference type="EMBL" id="PSL06591.1"/>
    </source>
</evidence>
<dbReference type="SUPFAM" id="SSF54285">
    <property type="entry name" value="MoaD/ThiS"/>
    <property type="match status" value="1"/>
</dbReference>
<evidence type="ECO:0000256" key="10">
    <source>
        <dbReference type="ARBA" id="ARBA00075110"/>
    </source>
</evidence>
<dbReference type="InterPro" id="IPR001763">
    <property type="entry name" value="Rhodanese-like_dom"/>
</dbReference>
<accession>A0A2P8EAU9</accession>
<reference evidence="14 15" key="1">
    <citation type="submission" date="2018-03" db="EMBL/GenBank/DDBJ databases">
        <title>Genomic Encyclopedia of Archaeal and Bacterial Type Strains, Phase II (KMG-II): from individual species to whole genera.</title>
        <authorList>
            <person name="Goeker M."/>
        </authorList>
    </citation>
    <scope>NUCLEOTIDE SEQUENCE [LARGE SCALE GENOMIC DNA]</scope>
    <source>
        <strain evidence="14 15">DSM 28057</strain>
    </source>
</reference>
<dbReference type="NCBIfam" id="NF004281">
    <property type="entry name" value="PRK05690.1"/>
    <property type="match status" value="1"/>
</dbReference>
<evidence type="ECO:0000256" key="7">
    <source>
        <dbReference type="ARBA" id="ARBA00063809"/>
    </source>
</evidence>
<protein>
    <recommendedName>
        <fullName evidence="9">Molybdopterin-synthase adenylyltransferase</fullName>
        <ecNumber evidence="8">2.7.7.80</ecNumber>
    </recommendedName>
    <alternativeName>
        <fullName evidence="12">MoaD protein adenylase</fullName>
    </alternativeName>
    <alternativeName>
        <fullName evidence="10">Molybdopterin-converting factor subunit 1 adenylase</fullName>
    </alternativeName>
    <alternativeName>
        <fullName evidence="11">Sulfur carrier protein MoaD adenylyltransferase</fullName>
    </alternativeName>
</protein>
<feature type="domain" description="Rhodanese" evidence="13">
    <location>
        <begin position="390"/>
        <end position="475"/>
    </location>
</feature>
<proteinExistence type="inferred from homology"/>
<evidence type="ECO:0000256" key="6">
    <source>
        <dbReference type="ARBA" id="ARBA00055169"/>
    </source>
</evidence>
<keyword evidence="15" id="KW-1185">Reference proteome</keyword>
<dbReference type="EMBL" id="PYGF01000002">
    <property type="protein sequence ID" value="PSL06591.1"/>
    <property type="molecule type" value="Genomic_DNA"/>
</dbReference>
<dbReference type="SUPFAM" id="SSF69572">
    <property type="entry name" value="Activating enzymes of the ubiquitin-like proteins"/>
    <property type="match status" value="1"/>
</dbReference>
<dbReference type="InterPro" id="IPR003749">
    <property type="entry name" value="ThiS/MoaD-like"/>
</dbReference>
<evidence type="ECO:0000256" key="11">
    <source>
        <dbReference type="ARBA" id="ARBA00075328"/>
    </source>
</evidence>
<dbReference type="Proteomes" id="UP000240708">
    <property type="component" value="Unassembled WGS sequence"/>
</dbReference>
<dbReference type="Pfam" id="PF02597">
    <property type="entry name" value="ThiS"/>
    <property type="match status" value="1"/>
</dbReference>
<dbReference type="Gene3D" id="3.40.250.10">
    <property type="entry name" value="Rhodanese-like domain"/>
    <property type="match status" value="1"/>
</dbReference>
<dbReference type="GO" id="GO:0008146">
    <property type="term" value="F:sulfotransferase activity"/>
    <property type="evidence" value="ECO:0007669"/>
    <property type="project" value="TreeGrafter"/>
</dbReference>
<dbReference type="InterPro" id="IPR000594">
    <property type="entry name" value="ThiF_NAD_FAD-bd"/>
</dbReference>
<dbReference type="FunFam" id="3.40.50.720:FF:000033">
    <property type="entry name" value="Adenylyltransferase and sulfurtransferase MOCS3"/>
    <property type="match status" value="1"/>
</dbReference>
<evidence type="ECO:0000256" key="5">
    <source>
        <dbReference type="ARBA" id="ARBA00052218"/>
    </source>
</evidence>
<comment type="caution">
    <text evidence="14">The sequence shown here is derived from an EMBL/GenBank/DDBJ whole genome shotgun (WGS) entry which is preliminary data.</text>
</comment>
<dbReference type="Gene3D" id="3.10.20.30">
    <property type="match status" value="1"/>
</dbReference>
<name>A0A2P8EAU9_9BACT</name>
<dbReference type="InterPro" id="IPR012675">
    <property type="entry name" value="Beta-grasp_dom_sf"/>
</dbReference>
<dbReference type="Gene3D" id="3.40.50.720">
    <property type="entry name" value="NAD(P)-binding Rossmann-like Domain"/>
    <property type="match status" value="1"/>
</dbReference>
<dbReference type="PROSITE" id="PS50206">
    <property type="entry name" value="RHODANESE_3"/>
    <property type="match status" value="1"/>
</dbReference>
<dbReference type="AlphaFoldDB" id="A0A2P8EAU9"/>
<evidence type="ECO:0000256" key="8">
    <source>
        <dbReference type="ARBA" id="ARBA00066884"/>
    </source>
</evidence>
<dbReference type="InterPro" id="IPR036873">
    <property type="entry name" value="Rhodanese-like_dom_sf"/>
</dbReference>
<dbReference type="OrthoDB" id="9804286at2"/>
<comment type="subunit">
    <text evidence="7">Homodimer. Forms a stable heterotetrameric complex of 2 MoeB and 2 MoaD during adenylation of MoaD.</text>
</comment>
<comment type="catalytic activity">
    <reaction evidence="5">
        <text>[molybdopterin-synthase sulfur-carrier protein]-C-terminal Gly-Gly + ATP + H(+) = [molybdopterin-synthase sulfur-carrier protein]-C-terminal Gly-Gly-AMP + diphosphate</text>
        <dbReference type="Rhea" id="RHEA:43616"/>
        <dbReference type="Rhea" id="RHEA-COMP:12159"/>
        <dbReference type="Rhea" id="RHEA-COMP:12202"/>
        <dbReference type="ChEBI" id="CHEBI:15378"/>
        <dbReference type="ChEBI" id="CHEBI:30616"/>
        <dbReference type="ChEBI" id="CHEBI:33019"/>
        <dbReference type="ChEBI" id="CHEBI:90618"/>
        <dbReference type="ChEBI" id="CHEBI:90778"/>
        <dbReference type="EC" id="2.7.7.80"/>
    </reaction>
</comment>
<sequence length="476" mass="53207">MATVFIPTPLRKFTSNQSKIEIEAENIKDLLEKLTQEFPPLKNYLFTGEGEVPSFLNIFVDEDDIRNLNEKETKIDSKSKVSLVPAIAGGSDYEEEIVFSKEELSRYNRHIIIPEFGLEAQKKLKKSKVLVVGSGGLGSPMLLYLAAAGVGNIGIVDFDVVDDSNLQRQVLFGIDQIGNSKVIAAKKRLEHINPHIKINIYNTQLTSQNALEIIKDYDVVADGTDNFPTRYLVNDACVLLDKTNVYASIFQFEGQVSVFNFRNKNGLLGPNYRDLYPTPPPPGLVPNCAEGGVLGVLPGIIGSLQALEVIKVITGVGEPLSGKLYTFDALTFHSRTFIITRKSNNPLNGDNPTIHKLMDYEQFCGIPAVERKVKEVTLEEFLQMKSQELDFQLIDVREIHEFEELNLNGLLIPLSEITHKAHLISRNKKVIIHCRSGARSAKAIRELEDKFQFENLFNLKGGILAYSQMEKITVKA</sequence>
<comment type="function">
    <text evidence="6">Catalyzes the adenylation by ATP of the carboxyl group of the C-terminal glycine of sulfur carrier protein MoaD.</text>
</comment>
<evidence type="ECO:0000256" key="4">
    <source>
        <dbReference type="ARBA" id="ARBA00022840"/>
    </source>
</evidence>
<dbReference type="GO" id="GO:0005524">
    <property type="term" value="F:ATP binding"/>
    <property type="evidence" value="ECO:0007669"/>
    <property type="project" value="UniProtKB-KW"/>
</dbReference>
<dbReference type="GO" id="GO:0005829">
    <property type="term" value="C:cytosol"/>
    <property type="evidence" value="ECO:0007669"/>
    <property type="project" value="TreeGrafter"/>
</dbReference>
<dbReference type="PANTHER" id="PTHR10953:SF102">
    <property type="entry name" value="ADENYLYLTRANSFERASE AND SULFURTRANSFERASE MOCS3"/>
    <property type="match status" value="1"/>
</dbReference>
<dbReference type="CDD" id="cd00757">
    <property type="entry name" value="ThiF_MoeB_HesA_family"/>
    <property type="match status" value="1"/>
</dbReference>
<dbReference type="Pfam" id="PF00581">
    <property type="entry name" value="Rhodanese"/>
    <property type="match status" value="1"/>
</dbReference>
<dbReference type="EC" id="2.7.7.80" evidence="8"/>
<dbReference type="InterPro" id="IPR045886">
    <property type="entry name" value="ThiF/MoeB/HesA"/>
</dbReference>
<evidence type="ECO:0000313" key="15">
    <source>
        <dbReference type="Proteomes" id="UP000240708"/>
    </source>
</evidence>
<dbReference type="PANTHER" id="PTHR10953">
    <property type="entry name" value="UBIQUITIN-ACTIVATING ENZYME E1"/>
    <property type="match status" value="1"/>
</dbReference>
<dbReference type="SMART" id="SM00450">
    <property type="entry name" value="RHOD"/>
    <property type="match status" value="1"/>
</dbReference>
<evidence type="ECO:0000256" key="2">
    <source>
        <dbReference type="ARBA" id="ARBA00022679"/>
    </source>
</evidence>
<keyword evidence="2 14" id="KW-0808">Transferase</keyword>
<dbReference type="CDD" id="cd00158">
    <property type="entry name" value="RHOD"/>
    <property type="match status" value="1"/>
</dbReference>
<dbReference type="GO" id="GO:0008641">
    <property type="term" value="F:ubiquitin-like modifier activating enzyme activity"/>
    <property type="evidence" value="ECO:0007669"/>
    <property type="project" value="InterPro"/>
</dbReference>
<gene>
    <name evidence="14" type="ORF">CLV48_102409</name>
</gene>
<keyword evidence="4" id="KW-0067">ATP-binding</keyword>
<comment type="similarity">
    <text evidence="1">Belongs to the HesA/MoeB/ThiF family.</text>
</comment>
<dbReference type="GO" id="GO:0061605">
    <property type="term" value="F:molybdopterin-synthase adenylyltransferase activity"/>
    <property type="evidence" value="ECO:0007669"/>
    <property type="project" value="UniProtKB-EC"/>
</dbReference>
<dbReference type="InterPro" id="IPR016155">
    <property type="entry name" value="Mopterin_synth/thiamin_S_b"/>
</dbReference>
<evidence type="ECO:0000256" key="1">
    <source>
        <dbReference type="ARBA" id="ARBA00009919"/>
    </source>
</evidence>
<dbReference type="Pfam" id="PF00899">
    <property type="entry name" value="ThiF"/>
    <property type="match status" value="1"/>
</dbReference>
<organism evidence="14 15">
    <name type="scientific">Cecembia rubra</name>
    <dbReference type="NCBI Taxonomy" id="1485585"/>
    <lineage>
        <taxon>Bacteria</taxon>
        <taxon>Pseudomonadati</taxon>
        <taxon>Bacteroidota</taxon>
        <taxon>Cytophagia</taxon>
        <taxon>Cytophagales</taxon>
        <taxon>Cyclobacteriaceae</taxon>
        <taxon>Cecembia</taxon>
    </lineage>
</organism>
<dbReference type="GO" id="GO:0004792">
    <property type="term" value="F:thiosulfate-cyanide sulfurtransferase activity"/>
    <property type="evidence" value="ECO:0007669"/>
    <property type="project" value="TreeGrafter"/>
</dbReference>
<keyword evidence="3" id="KW-0547">Nucleotide-binding</keyword>